<dbReference type="InterPro" id="IPR041190">
    <property type="entry name" value="Midasin_AAA_lid_5"/>
</dbReference>
<evidence type="ECO:0000256" key="10">
    <source>
        <dbReference type="PIRNR" id="PIRNR010340"/>
    </source>
</evidence>
<dbReference type="InterPro" id="IPR048617">
    <property type="entry name" value="MDN1_AAA_lid_4"/>
</dbReference>
<dbReference type="GO" id="GO:0005524">
    <property type="term" value="F:ATP binding"/>
    <property type="evidence" value="ECO:0007669"/>
    <property type="project" value="UniProtKB-KW"/>
</dbReference>
<dbReference type="GO" id="GO:0005654">
    <property type="term" value="C:nucleoplasm"/>
    <property type="evidence" value="ECO:0007669"/>
    <property type="project" value="UniProtKB-SubCell"/>
</dbReference>
<dbReference type="InterPro" id="IPR002035">
    <property type="entry name" value="VWF_A"/>
</dbReference>
<gene>
    <name evidence="13" type="ORF">EJ05DRAFT_506948</name>
</gene>
<dbReference type="RefSeq" id="XP_033605797.1">
    <property type="nucleotide sequence ID" value="XM_033747871.1"/>
</dbReference>
<dbReference type="Pfam" id="PF17865">
    <property type="entry name" value="AAA_lid_5"/>
    <property type="match status" value="1"/>
</dbReference>
<proteinExistence type="inferred from homology"/>
<dbReference type="Pfam" id="PF17867">
    <property type="entry name" value="AAA_lid_7"/>
    <property type="match status" value="3"/>
</dbReference>
<evidence type="ECO:0000256" key="6">
    <source>
        <dbReference type="ARBA" id="ARBA00022741"/>
    </source>
</evidence>
<feature type="compositionally biased region" description="Acidic residues" evidence="11">
    <location>
        <begin position="4072"/>
        <end position="4095"/>
    </location>
</feature>
<feature type="compositionally biased region" description="Basic and acidic residues" evidence="11">
    <location>
        <begin position="4096"/>
        <end position="4109"/>
    </location>
</feature>
<keyword evidence="7 10" id="KW-0067">ATP-binding</keyword>
<evidence type="ECO:0000313" key="13">
    <source>
        <dbReference type="EMBL" id="KAF2763346.1"/>
    </source>
</evidence>
<dbReference type="CDD" id="cd00009">
    <property type="entry name" value="AAA"/>
    <property type="match status" value="3"/>
</dbReference>
<feature type="domain" description="VWFA" evidence="12">
    <location>
        <begin position="4652"/>
        <end position="4791"/>
    </location>
</feature>
<comment type="similarity">
    <text evidence="3 10">Belongs to the midasin family.</text>
</comment>
<comment type="subcellular location">
    <subcellularLocation>
        <location evidence="1">Nucleus</location>
        <location evidence="1">Nucleolus</location>
    </subcellularLocation>
    <subcellularLocation>
        <location evidence="2">Nucleus</location>
        <location evidence="2">Nucleoplasm</location>
    </subcellularLocation>
</comment>
<keyword evidence="5" id="KW-0597">Phosphoprotein</keyword>
<feature type="compositionally biased region" description="Basic and acidic residues" evidence="11">
    <location>
        <begin position="4301"/>
        <end position="4326"/>
    </location>
</feature>
<dbReference type="FunFam" id="3.40.50.300:FF:001368">
    <property type="entry name" value="Midasin"/>
    <property type="match status" value="1"/>
</dbReference>
<feature type="compositionally biased region" description="Polar residues" evidence="11">
    <location>
        <begin position="4342"/>
        <end position="4372"/>
    </location>
</feature>
<dbReference type="SUPFAM" id="SSF52540">
    <property type="entry name" value="P-loop containing nucleoside triphosphate hydrolases"/>
    <property type="match status" value="6"/>
</dbReference>
<organism evidence="13 14">
    <name type="scientific">Pseudovirgaria hyperparasitica</name>
    <dbReference type="NCBI Taxonomy" id="470096"/>
    <lineage>
        <taxon>Eukaryota</taxon>
        <taxon>Fungi</taxon>
        <taxon>Dikarya</taxon>
        <taxon>Ascomycota</taxon>
        <taxon>Pezizomycotina</taxon>
        <taxon>Dothideomycetes</taxon>
        <taxon>Dothideomycetes incertae sedis</taxon>
        <taxon>Acrospermales</taxon>
        <taxon>Acrospermaceae</taxon>
        <taxon>Pseudovirgaria</taxon>
    </lineage>
</organism>
<dbReference type="FunFam" id="3.40.50.300:FF:001053">
    <property type="entry name" value="Midasin"/>
    <property type="match status" value="1"/>
</dbReference>
<evidence type="ECO:0000256" key="5">
    <source>
        <dbReference type="ARBA" id="ARBA00022553"/>
    </source>
</evidence>
<dbReference type="PANTHER" id="PTHR48103">
    <property type="entry name" value="MIDASIN-RELATED"/>
    <property type="match status" value="1"/>
</dbReference>
<feature type="compositionally biased region" description="Basic and acidic residues" evidence="11">
    <location>
        <begin position="4504"/>
        <end position="4521"/>
    </location>
</feature>
<dbReference type="Pfam" id="PF21108">
    <property type="entry name" value="MDN1_4th"/>
    <property type="match status" value="1"/>
</dbReference>
<keyword evidence="8 10" id="KW-0143">Chaperone</keyword>
<dbReference type="InterPro" id="IPR027417">
    <property type="entry name" value="P-loop_NTPase"/>
</dbReference>
<keyword evidence="14" id="KW-1185">Reference proteome</keyword>
<dbReference type="PIRSF" id="PIRSF010340">
    <property type="entry name" value="Midasin"/>
    <property type="match status" value="1"/>
</dbReference>
<keyword evidence="9 10" id="KW-0539">Nucleus</keyword>
<evidence type="ECO:0000256" key="3">
    <source>
        <dbReference type="ARBA" id="ARBA00007188"/>
    </source>
</evidence>
<evidence type="ECO:0000256" key="9">
    <source>
        <dbReference type="ARBA" id="ARBA00023242"/>
    </source>
</evidence>
<dbReference type="InterPro" id="IPR025662">
    <property type="entry name" value="Sigma_54_int_dom_ATP-bd_1"/>
</dbReference>
<feature type="compositionally biased region" description="Acidic residues" evidence="11">
    <location>
        <begin position="4254"/>
        <end position="4265"/>
    </location>
</feature>
<feature type="compositionally biased region" description="Acidic residues" evidence="11">
    <location>
        <begin position="3117"/>
        <end position="3128"/>
    </location>
</feature>
<dbReference type="GO" id="GO:0030687">
    <property type="term" value="C:preribosome, large subunit precursor"/>
    <property type="evidence" value="ECO:0007669"/>
    <property type="project" value="TreeGrafter"/>
</dbReference>
<dbReference type="InterPro" id="IPR036465">
    <property type="entry name" value="vWFA_dom_sf"/>
</dbReference>
<evidence type="ECO:0000256" key="4">
    <source>
        <dbReference type="ARBA" id="ARBA00017143"/>
    </source>
</evidence>
<dbReference type="SUPFAM" id="SSF53300">
    <property type="entry name" value="vWA-like"/>
    <property type="match status" value="1"/>
</dbReference>
<evidence type="ECO:0000256" key="2">
    <source>
        <dbReference type="ARBA" id="ARBA00004642"/>
    </source>
</evidence>
<dbReference type="Pfam" id="PF00092">
    <property type="entry name" value="VWA"/>
    <property type="match status" value="1"/>
</dbReference>
<dbReference type="GO" id="GO:0016887">
    <property type="term" value="F:ATP hydrolysis activity"/>
    <property type="evidence" value="ECO:0007669"/>
    <property type="project" value="InterPro"/>
</dbReference>
<dbReference type="SMART" id="SM00382">
    <property type="entry name" value="AAA"/>
    <property type="match status" value="6"/>
</dbReference>
<dbReference type="FunFam" id="3.40.50.300:FF:000712">
    <property type="entry name" value="Midasin"/>
    <property type="match status" value="1"/>
</dbReference>
<dbReference type="PROSITE" id="PS00675">
    <property type="entry name" value="SIGMA54_INTERACT_1"/>
    <property type="match status" value="1"/>
</dbReference>
<comment type="function">
    <text evidence="10">Nuclear chaperone required for maturation and nuclear export of pre-60S ribosome subunits.</text>
</comment>
<evidence type="ECO:0000313" key="14">
    <source>
        <dbReference type="Proteomes" id="UP000799437"/>
    </source>
</evidence>
<feature type="region of interest" description="Disordered" evidence="11">
    <location>
        <begin position="4415"/>
        <end position="4551"/>
    </location>
</feature>
<dbReference type="PANTHER" id="PTHR48103:SF2">
    <property type="entry name" value="MIDASIN"/>
    <property type="match status" value="1"/>
</dbReference>
<dbReference type="FunFam" id="3.40.50.300:FF:000142">
    <property type="entry name" value="Midasin"/>
    <property type="match status" value="1"/>
</dbReference>
<dbReference type="Proteomes" id="UP000799437">
    <property type="component" value="Unassembled WGS sequence"/>
</dbReference>
<dbReference type="Gene3D" id="3.40.50.300">
    <property type="entry name" value="P-loop containing nucleotide triphosphate hydrolases"/>
    <property type="match status" value="6"/>
</dbReference>
<feature type="region of interest" description="Disordered" evidence="11">
    <location>
        <begin position="4019"/>
        <end position="4398"/>
    </location>
</feature>
<evidence type="ECO:0000256" key="1">
    <source>
        <dbReference type="ARBA" id="ARBA00004604"/>
    </source>
</evidence>
<feature type="compositionally biased region" description="Acidic residues" evidence="11">
    <location>
        <begin position="4538"/>
        <end position="4551"/>
    </location>
</feature>
<feature type="compositionally biased region" description="Basic and acidic residues" evidence="11">
    <location>
        <begin position="4023"/>
        <end position="4034"/>
    </location>
</feature>
<feature type="compositionally biased region" description="Basic and acidic residues" evidence="11">
    <location>
        <begin position="4202"/>
        <end position="4214"/>
    </location>
</feature>
<dbReference type="InterPro" id="IPR040848">
    <property type="entry name" value="AAA_lid_7"/>
</dbReference>
<feature type="compositionally biased region" description="Acidic residues" evidence="11">
    <location>
        <begin position="4172"/>
        <end position="4201"/>
    </location>
</feature>
<dbReference type="GO" id="GO:0005730">
    <property type="term" value="C:nucleolus"/>
    <property type="evidence" value="ECO:0007669"/>
    <property type="project" value="UniProtKB-SubCell"/>
</dbReference>
<feature type="compositionally biased region" description="Basic and acidic residues" evidence="11">
    <location>
        <begin position="4129"/>
        <end position="4171"/>
    </location>
</feature>
<dbReference type="GO" id="GO:0000055">
    <property type="term" value="P:ribosomal large subunit export from nucleus"/>
    <property type="evidence" value="ECO:0007669"/>
    <property type="project" value="TreeGrafter"/>
</dbReference>
<protein>
    <recommendedName>
        <fullName evidence="4 10">Midasin</fullName>
    </recommendedName>
</protein>
<evidence type="ECO:0000259" key="12">
    <source>
        <dbReference type="PROSITE" id="PS50234"/>
    </source>
</evidence>
<feature type="compositionally biased region" description="Basic and acidic residues" evidence="11">
    <location>
        <begin position="4221"/>
        <end position="4234"/>
    </location>
</feature>
<feature type="region of interest" description="Disordered" evidence="11">
    <location>
        <begin position="3111"/>
        <end position="3150"/>
    </location>
</feature>
<dbReference type="GeneID" id="54488925"/>
<dbReference type="InterPro" id="IPR003593">
    <property type="entry name" value="AAA+_ATPase"/>
</dbReference>
<feature type="compositionally biased region" description="Acidic residues" evidence="11">
    <location>
        <begin position="4484"/>
        <end position="4499"/>
    </location>
</feature>
<reference evidence="13" key="1">
    <citation type="journal article" date="2020" name="Stud. Mycol.">
        <title>101 Dothideomycetes genomes: a test case for predicting lifestyles and emergence of pathogens.</title>
        <authorList>
            <person name="Haridas S."/>
            <person name="Albert R."/>
            <person name="Binder M."/>
            <person name="Bloem J."/>
            <person name="Labutti K."/>
            <person name="Salamov A."/>
            <person name="Andreopoulos B."/>
            <person name="Baker S."/>
            <person name="Barry K."/>
            <person name="Bills G."/>
            <person name="Bluhm B."/>
            <person name="Cannon C."/>
            <person name="Castanera R."/>
            <person name="Culley D."/>
            <person name="Daum C."/>
            <person name="Ezra D."/>
            <person name="Gonzalez J."/>
            <person name="Henrissat B."/>
            <person name="Kuo A."/>
            <person name="Liang C."/>
            <person name="Lipzen A."/>
            <person name="Lutzoni F."/>
            <person name="Magnuson J."/>
            <person name="Mondo S."/>
            <person name="Nolan M."/>
            <person name="Ohm R."/>
            <person name="Pangilinan J."/>
            <person name="Park H.-J."/>
            <person name="Ramirez L."/>
            <person name="Alfaro M."/>
            <person name="Sun H."/>
            <person name="Tritt A."/>
            <person name="Yoshinaga Y."/>
            <person name="Zwiers L.-H."/>
            <person name="Turgeon B."/>
            <person name="Goodwin S."/>
            <person name="Spatafora J."/>
            <person name="Crous P."/>
            <person name="Grigoriev I."/>
        </authorList>
    </citation>
    <scope>NUCLEOTIDE SEQUENCE</scope>
    <source>
        <strain evidence="13">CBS 121739</strain>
    </source>
</reference>
<dbReference type="PROSITE" id="PS50234">
    <property type="entry name" value="VWFA"/>
    <property type="match status" value="1"/>
</dbReference>
<dbReference type="InterPro" id="IPR012099">
    <property type="entry name" value="Midasin"/>
</dbReference>
<dbReference type="OrthoDB" id="5186at2759"/>
<dbReference type="Gene3D" id="3.40.50.410">
    <property type="entry name" value="von Willebrand factor, type A domain"/>
    <property type="match status" value="1"/>
</dbReference>
<dbReference type="GO" id="GO:0000027">
    <property type="term" value="P:ribosomal large subunit assembly"/>
    <property type="evidence" value="ECO:0007669"/>
    <property type="project" value="InterPro"/>
</dbReference>
<keyword evidence="6 10" id="KW-0547">Nucleotide-binding</keyword>
<feature type="compositionally biased region" description="Low complexity" evidence="11">
    <location>
        <begin position="4266"/>
        <end position="4277"/>
    </location>
</feature>
<dbReference type="InterPro" id="IPR011704">
    <property type="entry name" value="ATPase_dyneun-rel_AAA"/>
</dbReference>
<accession>A0A6A6WMI9</accession>
<dbReference type="Pfam" id="PF07728">
    <property type="entry name" value="AAA_5"/>
    <property type="match status" value="8"/>
</dbReference>
<feature type="compositionally biased region" description="Acidic residues" evidence="11">
    <location>
        <begin position="4235"/>
        <end position="4246"/>
    </location>
</feature>
<evidence type="ECO:0000256" key="8">
    <source>
        <dbReference type="ARBA" id="ARBA00023186"/>
    </source>
</evidence>
<evidence type="ECO:0000256" key="7">
    <source>
        <dbReference type="ARBA" id="ARBA00022840"/>
    </source>
</evidence>
<evidence type="ECO:0000256" key="11">
    <source>
        <dbReference type="SAM" id="MobiDB-lite"/>
    </source>
</evidence>
<name>A0A6A6WMI9_9PEZI</name>
<dbReference type="EMBL" id="ML996565">
    <property type="protein sequence ID" value="KAF2763346.1"/>
    <property type="molecule type" value="Genomic_DNA"/>
</dbReference>
<feature type="compositionally biased region" description="Basic and acidic residues" evidence="11">
    <location>
        <begin position="4426"/>
        <end position="4448"/>
    </location>
</feature>
<sequence>MELSYPGSLSSETLATLALKALEPQQTDHIFARYEHLFPELCSRWLAHDTTSTTKIAAFARILPFAPHLSELAESQFSQALFEGLLDILPSELEEAIAPAIPESQLCEHLLGVFRLLAFDNCTFARYLQPARLQVLLSNPSRPVRYLTVRILCLYLYAADASTQEMVLRYVGKEVIEGEWEGLRIDYWFLSLWEEQRHKGIAHARSKKQREDDSVVSVAGNSLSDQCCDIDGVLLPRLSATNGPASPSTLVRTLSTVANLRKLARTLTISNAVLLTGLPGSGKTLLVRHLATQLGKLNSMVTLHLNEQSDAKLLIGMYTTGADPGSFEWTPGILTTAVREGRWILIEDLDRAPNEILSTFLPLIERGELLIPSRGERIVAPRGFKIIATMRSNKNMKGEEVTSKAIIGSRLWSTVRVESLSLNELRTIVTTRFPKLQGHVEAIISIYTKISTERLEVAHTDQLARSRAVTPRDLFKWCRRMSLSLTDGARVTAQQKDGMFLEAFDSFAGSFQEQQSRLSLMTCVAKELHIDSQRRDHLLLHREISHHLGNSSFQVGRVTLDRRKGFKITVKGEMTPFSTNGHTLRLLEKLGRAVECKEPLLLVGETGTGKTTCIQYMASQLGRKLVVFNLCQQSESGDLLGGFKPVNIRSLFIPLKDEFDELFGMTFSRRTNNGKFMDILAKRMAKGKWTAVCAQWRDALRMVNTYREKIGCDREEQPSKKRRLDCGTSAFPESRWNKFSSNLTLLESRISKGSGAFAFAFQEGNIVRAVRNGDWILLDEINLASPDTLEALADLFESDTEPSVLLTETGNAQRVVAHPDFRIFAAMNPATDVGKKDLPPGIRSRFTELYVDSPDADDKSLRSVVETYLGTNEPNSKRIVADVTSLYREIQDLVRKNLLVDGADQKPHFSLRTLTRTLTYARDMTGRCKRERALYEGFHMSFCTLLDGKSESLVAPLIEKHLLRQHGNARSELQRSLQAPIDHRHYLQLGHHWLPRGPIPEAQQPHYIITPFVQRNLNNLIRATSTNKYPILIQGPTSSGKTSMIEYLAKRTGNQFVRINNHEHTDLQEYLGTYVSSEGGLRFEEGILVKALREGHWMVLDELNLAPTDVLEALNRLLDDNRELLLPETQEVVRPHENFMLFATQNPAGLYGGRKVLSRAFRNRFLELHFDDIPVEELTEILHRRTHVPESWCKRIVAVYKELSLLRQEERIFEQKSFATLRDLFRWALREAETIQDLATNGYMLLAERVRKIEERTAVKEIIEKVMSKNGARVQINEITLYGSVDDLPQKFPRVDGVVWTQSMRRLYTLLAQALRNHEPVLLVGETGCGKTTVCQIFANACEKQLHIVNAHQNTETSDLIGSQRPVRNRAAIEEALLELLAQALTPITGQLDNTLGTMLHRYNTLSSQERAMVEPKIQKEIAHLSTKSAALFEWVDGSLVTAMKSGQFFLLDEISLADDSVLERLNSVLESERTLLLAEKGTNESLIVASHDFQFMATMNPGGDYGKKELSPALRNRFTEIWVPPLSDTEDILQIIKMKLASAAVAHASALVSFAQWFANKYTTSATSTVSIRDMLSWASFINNTITTCSLPLLVAIVHGAALVYIDTLGANPSAMLAMSAVSIEDERRTCFLKLGSLLDTDFDDSIYDASTISDDEQLMTFGAFSLAKRTCVNMDSTFGFNAPTTRKNAMRIARALQLSKPVLLEGNPGVGKTTLIVAMARSVGVPLTRINLSEQTDLVDLFGTDVPVEGEAAGKFAWQDAPFLKAMKEGTWVLLDEMNLASQSILEGLNACLDHRGEVYISELDQTFKRHANFRLFAAQNPHHQGGGRKGLPASFVNRFTVVYADVLTGIDLKLISKQTFPHANEEKMSLLITFVSELEKEVAVYRSFGTQGSPWEFNIRDTLRWMHLITTKIGLLGTGSVRDYLDTVFTLRFRSSTDRESLLALYKKTGLGRVSPRSFYHNLSCMTYQVGLGTTTRKKIDIPHSTCFQMAVDVDKLPVLESLMISVQQRWPVILVGQTGSGKSFLLNHLASTAGARLITFPMTPDIDAMDLVGGYEQVDRSRTVNRLRDQVSRVVRGLLIEVLVSSPVKSELLPHFLRLCRCSSEVTLKEVLQSLSLIGDEITEPQIRNLYTEVELAIETSSTPEGPQFKWVDGVLIDAIEQGHWLVLDNANFCSSSVLDRLNSLLEPDGYLIINEHSSDSGEARIVKPHPDFRIFMTVDPKYGELSRAMRNRAIELFILSHQKPCNDGGLAHAPHYRNDSSVYRFRHAIAALESVNNTANMIDIAMGHLSLDDMSRAGSFGEQLTIGLVRTTLSSGSGFFGDEHEDLSIGVLAPVTSPSISNESSSRNSSSKDILCLSKAWSMMTFTDSPYVSSILPKVRAYYESVQRNLNVSVLDLHAQSIHPMNNELLCRIDSDTMEQAEFIDHSLVLCGDIVAMKRQLQALPTRIWHGALKLLMKNIHIFVSSIPNHAARYIETALRIGDLNIDLSFVRSLVLVWWSITETIEHNRPDMTRINVLFSMLRHLSQSQPSQNMPHRELQAALLSELSNFDQSSKLTSGFSMERLWQSFRPATPTSSELLTSTLKLEKVAEQYDYASYRSSGELFELARTRASLSQAMDLVATQGTNPEGLLMGVTGLLNSLQTMDSDTDIQETPSFRGFFYLISQKLRIADGEQDETAIRLAVTSMLAQQPTKPNRSGHSIAVKLQRLIDYADLSDHTSPIPALTDSSYETLIVALEQKEFTNLAGMARTRREIAVLCDVLISKSSILMKDQVAVLDSYLGDISQALLAAHSDYFECNSLELLANVLEPQLKRLASVLQEADRYLKGQYDTPAARSRASAEIWVKIAFEALLLFTPNITFDPALKPMIERDFYFHRQQSLQRARQALVEFESLCTGQISTLRIRHIERQLSDLGKEPVAVPIIRPNHPESDNLQGEFNNLLVVLRRIETNGLETLATADDNLLQNLSQISHRLTRGFRHYDDLTTPVVGFLSCLKIGITLFQVSSRDQSSTETDPINHVWNMTPFITSRRRLLDAELVQTASMISLHCMLEALQVEGAIEQSFRRSSATNELIEHIFDRLYLAWKELLRKEQEKNAADTSLYTYRDKEKDVEEEETDPDLFPDYEQGGVVHDPPPLDPIESPRGSASRLASIHAALFVKNRDTQSSIRAMISNISTMIAHTRNVPTTRMNTPQNMMPLILLGLDKRSCELEQGEPDFKGYNFYHDHNVIEATKFHSLLGKIVKRFRLIKSVWPEHATLSEVIEHCREALSFKHIDPLAKMITKAEKIHSVMNEWQKITSREFSADSLYDGLTSLIVGWRRLELRTWARLFDQEQDKCVDEARSWWFIAYETIIVSTRSLDASDASVVKTFTTSLLKTLENYMRTTSIGEYAHRLSLLRQLQLHLVALSSSHTTSSTVAIALGNFIGFYSRFEKPIQECIQVLRKPLEKEINKAIQLASWKDINIDALRQSAKRSHQKLSKVVRKFRAILRQPASSIIISDISQDPPLKGLPLKQSEILKSEDKAALKIVLRSVPEWNDRAPRFKFVASTVAKMQARTTIGDSGAVACSKLEAFLDDIDTTSARLRKETPATLTKENTDNVKHLKTQKRRAFVDVLKDLRKMGFSSNVGGNILLQQESTAIILSQLGSFPDSFRDVTGGAEYYLHKVLQTMPKVRDITREHSGDVTPAEVARSKSLLESIMQMSIQQRKSISDASHVHFRFNEALHQLENLWRPDEYKVRAETIGCISFVELHRNFCWFSTMLETANSFIDIQSKLSTIDLAPVTHGISDFSGKAKTLITQCEASAKLPAPLTTTLNDSIALEIQQLFDDVKSSFAIWSSEYPATQSILDKVLPYTNLDYVNPNIVESLESSMDVSDAQSAILDTADAMLAAVEEVESGLPALSLATDNENWLVNHNKAFANITKSLRLQQVCNRIEGIIRLTYTRFTVHAAPDNSVTIIAALTSSILPVFRQYSNSCSELLTKYTDFHTITTQMLYHLSKSFIQVGTQGFCTPSEMSDEKSGQNEKLEAGTGLGEGEGAEDISKDIGDDEDLADLAQEPGDKNEKDDDIEDEKDAVDMADQEMEGEIGDVEEKATDDSETSDKGDDDIEDDVGDVDDLGPSTVDEKMWDESGNDNDKEKAGEDANGSENKDEQVAASDDKNKGEEFKDEAEDQDESEAEDGNEELEAIGQDEVEQMDPHMQETEKLDLPDDLNMDDNKSDTASDRLGEFDDFDDTEEQPDAECQNDLPEVDDDMEDGESMDGNNEDPTVTPEETEEELTNEQDKTDFEEVEDEQEGPKQHQDDVHDLPDKDNEHAAHESADLGSGQDAMDMEHDQQNPSTGAAANQNEGTSGDTTEPESQQPTEAGTEQRADITDGAGRGEDEESAESRAFKKIGDTIERWYKQQREILDPSFQCQESSDQDKEVDMTDADFEHLPDDEAKADAQALGAATEEQAKAINEDLALPSDNVQEEKKDEYAMDVDDEEEEEEDELTPQDANQRDKNDLTQDRESDGKPHTFIGESNQPRDRFDDDMQIEDENPDEDADDIEPIEYQLSTTHLDSSNTFRTAQEARVLWSHHENSTRPLSQSLTEQLRLILSPTTATKLRGDFRTGKRLNLKRIIPYIASSYKRDKIWLRRSLPSKRAYQIMLALDDSQSMAERRTTDLAFETLALVSRALNMLEAGELAVVSFGSEVRIAHPFERAWSSEAGADVLRQFGFQQKGTDVKKLVKQSIDIFRDARLRASGAGADLWQLGIVISDGYHDNHAEIQRLVRQAQEERIMIVFVIVDAVRKAQGASAASGAGDEVKDSVLDLRSPEFTDDGKVVWKRYMDTFAFRWYVVVRDVAELPGVLSMALRQWFKEVVDSS</sequence>
<feature type="compositionally biased region" description="Acidic residues" evidence="11">
    <location>
        <begin position="4110"/>
        <end position="4123"/>
    </location>
</feature>
<dbReference type="FunFam" id="3.40.50.300:FF:000582">
    <property type="entry name" value="Midasin"/>
    <property type="match status" value="1"/>
</dbReference>